<reference evidence="2" key="1">
    <citation type="submission" date="2023-06" db="EMBL/GenBank/DDBJ databases">
        <title>Genome-scale phylogeny and comparative genomics of the fungal order Sordariales.</title>
        <authorList>
            <consortium name="Lawrence Berkeley National Laboratory"/>
            <person name="Hensen N."/>
            <person name="Bonometti L."/>
            <person name="Westerberg I."/>
            <person name="Brannstrom I.O."/>
            <person name="Guillou S."/>
            <person name="Cros-Aarteil S."/>
            <person name="Calhoun S."/>
            <person name="Haridas S."/>
            <person name="Kuo A."/>
            <person name="Mondo S."/>
            <person name="Pangilinan J."/>
            <person name="Riley R."/>
            <person name="Labutti K."/>
            <person name="Andreopoulos B."/>
            <person name="Lipzen A."/>
            <person name="Chen C."/>
            <person name="Yanf M."/>
            <person name="Daum C."/>
            <person name="Ng V."/>
            <person name="Clum A."/>
            <person name="Steindorff A."/>
            <person name="Ohm R."/>
            <person name="Martin F."/>
            <person name="Silar P."/>
            <person name="Natvig D."/>
            <person name="Lalanne C."/>
            <person name="Gautier V."/>
            <person name="Ament-Velasquez S.L."/>
            <person name="Kruys A."/>
            <person name="Hutchinson M.I."/>
            <person name="Powell A.J."/>
            <person name="Barry K."/>
            <person name="Miller A.N."/>
            <person name="Grigoriev I.V."/>
            <person name="Debuchy R."/>
            <person name="Gladieux P."/>
            <person name="Thoren M.H."/>
            <person name="Johannesson H."/>
        </authorList>
    </citation>
    <scope>NUCLEOTIDE SEQUENCE</scope>
    <source>
        <strain evidence="2">CBS 606.72</strain>
    </source>
</reference>
<organism evidence="2 3">
    <name type="scientific">Immersiella caudata</name>
    <dbReference type="NCBI Taxonomy" id="314043"/>
    <lineage>
        <taxon>Eukaryota</taxon>
        <taxon>Fungi</taxon>
        <taxon>Dikarya</taxon>
        <taxon>Ascomycota</taxon>
        <taxon>Pezizomycotina</taxon>
        <taxon>Sordariomycetes</taxon>
        <taxon>Sordariomycetidae</taxon>
        <taxon>Sordariales</taxon>
        <taxon>Lasiosphaeriaceae</taxon>
        <taxon>Immersiella</taxon>
    </lineage>
</organism>
<dbReference type="AlphaFoldDB" id="A0AA39U4N3"/>
<name>A0AA39U4N3_9PEZI</name>
<feature type="transmembrane region" description="Helical" evidence="1">
    <location>
        <begin position="23"/>
        <end position="44"/>
    </location>
</feature>
<feature type="transmembrane region" description="Helical" evidence="1">
    <location>
        <begin position="153"/>
        <end position="173"/>
    </location>
</feature>
<dbReference type="EMBL" id="JAULSU010000007">
    <property type="protein sequence ID" value="KAK0610875.1"/>
    <property type="molecule type" value="Genomic_DNA"/>
</dbReference>
<gene>
    <name evidence="2" type="ORF">B0T14DRAFT_570805</name>
</gene>
<keyword evidence="1" id="KW-1133">Transmembrane helix</keyword>
<accession>A0AA39U4N3</accession>
<evidence type="ECO:0000313" key="2">
    <source>
        <dbReference type="EMBL" id="KAK0610875.1"/>
    </source>
</evidence>
<comment type="caution">
    <text evidence="2">The sequence shown here is derived from an EMBL/GenBank/DDBJ whole genome shotgun (WGS) entry which is preliminary data.</text>
</comment>
<keyword evidence="1" id="KW-0812">Transmembrane</keyword>
<dbReference type="Proteomes" id="UP001175000">
    <property type="component" value="Unassembled WGS sequence"/>
</dbReference>
<feature type="transmembrane region" description="Helical" evidence="1">
    <location>
        <begin position="113"/>
        <end position="133"/>
    </location>
</feature>
<proteinExistence type="predicted"/>
<keyword evidence="3" id="KW-1185">Reference proteome</keyword>
<keyword evidence="1" id="KW-0472">Membrane</keyword>
<sequence length="279" mass="30809">MEAVPVQPRIYERASGLYGPGTIYAWDLLFISVLINLATTDLLVRAIELLGVENRALGIYCLRFHISDHIPSDDAPILSGIHFPQTPLQLSDIPPDILNAGQRLVQIIGPLTVCYGFVSVTTAFTIAAVSWLVDEDQHMSSAEWLQTFLLLGSQPHVWLALLIFHCGLGNFSWSLVEFHATLSTLAYAIAGLLTSLKDLILLFNDFFVPDMGIGIIELDQLGALVVGVLGLSYTIFCAVWGWRQQQDPGDTELEQLLPLVTDQGLEDGGTTSRHRRHSW</sequence>
<feature type="transmembrane region" description="Helical" evidence="1">
    <location>
        <begin position="223"/>
        <end position="242"/>
    </location>
</feature>
<evidence type="ECO:0000256" key="1">
    <source>
        <dbReference type="SAM" id="Phobius"/>
    </source>
</evidence>
<evidence type="ECO:0000313" key="3">
    <source>
        <dbReference type="Proteomes" id="UP001175000"/>
    </source>
</evidence>
<protein>
    <submittedName>
        <fullName evidence="2">Uncharacterized protein</fullName>
    </submittedName>
</protein>